<evidence type="ECO:0000313" key="4">
    <source>
        <dbReference type="EMBL" id="AQK39308.1"/>
    </source>
</evidence>
<evidence type="ECO:0000313" key="6">
    <source>
        <dbReference type="Proteomes" id="UP000007305"/>
    </source>
</evidence>
<dbReference type="AlphaFoldDB" id="B4FT63"/>
<dbReference type="EMBL" id="BT040587">
    <property type="protein sequence ID" value="ACF85592.1"/>
    <property type="molecule type" value="mRNA"/>
</dbReference>
<dbReference type="OrthoDB" id="70142at2759"/>
<keyword evidence="7" id="KW-1267">Proteomics identification</keyword>
<protein>
    <submittedName>
        <fullName evidence="4">Genomes uncoupled4-like protein</fullName>
    </submittedName>
</protein>
<dbReference type="Gramene" id="Zm00001eb406810_T001">
    <property type="protein sequence ID" value="Zm00001eb406810_P001"/>
    <property type="gene ID" value="Zm00001eb406810"/>
</dbReference>
<dbReference type="EnsemblPlants" id="Zm00001eb406810_T001">
    <property type="protein sequence ID" value="Zm00001eb406810_P001"/>
    <property type="gene ID" value="Zm00001eb406810"/>
</dbReference>
<dbReference type="RefSeq" id="NP_001141162.1">
    <property type="nucleotide sequence ID" value="NM_001147690.1"/>
</dbReference>
<accession>B4FT63</accession>
<gene>
    <name evidence="5" type="primary">LOC100273248</name>
    <name evidence="4" type="ORF">ZEAMMB73_Zm00001d023427</name>
</gene>
<keyword evidence="6" id="KW-1185">Reference proteome</keyword>
<evidence type="ECO:0000259" key="2">
    <source>
        <dbReference type="Pfam" id="PF05419"/>
    </source>
</evidence>
<dbReference type="EMBL" id="CM000786">
    <property type="protein sequence ID" value="AQK39308.1"/>
    <property type="molecule type" value="Genomic_DNA"/>
</dbReference>
<feature type="region of interest" description="Disordered" evidence="1">
    <location>
        <begin position="232"/>
        <end position="271"/>
    </location>
</feature>
<dbReference type="HOGENOM" id="CLU_067449_0_0_1"/>
<dbReference type="GO" id="GO:0009507">
    <property type="term" value="C:chloroplast"/>
    <property type="evidence" value="ECO:0000318"/>
    <property type="project" value="GO_Central"/>
</dbReference>
<reference evidence="5" key="5">
    <citation type="submission" date="2021-05" db="UniProtKB">
        <authorList>
            <consortium name="EnsemblPlants"/>
        </authorList>
    </citation>
    <scope>IDENTIFICATION</scope>
    <source>
        <strain evidence="5">cv. B73</strain>
    </source>
</reference>
<dbReference type="FunFam" id="1.25.40.620:FF:000001">
    <property type="entry name" value="Tetrapyrrole-binding protein, chloroplastic"/>
    <property type="match status" value="1"/>
</dbReference>
<dbReference type="Gene3D" id="1.25.40.620">
    <property type="match status" value="1"/>
</dbReference>
<feature type="compositionally biased region" description="Basic and acidic residues" evidence="1">
    <location>
        <begin position="247"/>
        <end position="271"/>
    </location>
</feature>
<reference evidence="4" key="3">
    <citation type="submission" date="2015-12" db="EMBL/GenBank/DDBJ databases">
        <title>Update maize B73 reference genome by single molecule sequencing technologies.</title>
        <authorList>
            <consortium name="Maize Genome Sequencing Project"/>
            <person name="Ware D."/>
        </authorList>
    </citation>
    <scope>NUCLEOTIDE SEQUENCE</scope>
    <source>
        <tissue evidence="4">Seedling</tissue>
    </source>
</reference>
<proteinExistence type="evidence at protein level"/>
<dbReference type="eggNOG" id="ENOG502QWGS">
    <property type="taxonomic scope" value="Eukaryota"/>
</dbReference>
<organism evidence="3">
    <name type="scientific">Zea mays</name>
    <name type="common">Maize</name>
    <dbReference type="NCBI Taxonomy" id="4577"/>
    <lineage>
        <taxon>Eukaryota</taxon>
        <taxon>Viridiplantae</taxon>
        <taxon>Streptophyta</taxon>
        <taxon>Embryophyta</taxon>
        <taxon>Tracheophyta</taxon>
        <taxon>Spermatophyta</taxon>
        <taxon>Magnoliopsida</taxon>
        <taxon>Liliopsida</taxon>
        <taxon>Poales</taxon>
        <taxon>Poaceae</taxon>
        <taxon>PACMAD clade</taxon>
        <taxon>Panicoideae</taxon>
        <taxon>Andropogonodae</taxon>
        <taxon>Andropogoneae</taxon>
        <taxon>Tripsacinae</taxon>
        <taxon>Zea</taxon>
    </lineage>
</organism>
<dbReference type="PaxDb" id="4577-GRMZM2G464328_P01"/>
<dbReference type="STRING" id="4577.B4FT63"/>
<dbReference type="FunFam" id="1.10.10.1770:FF:000001">
    <property type="entry name" value="Tetrapyrrole-binding protein, chloroplastic"/>
    <property type="match status" value="1"/>
</dbReference>
<dbReference type="InterPro" id="IPR037215">
    <property type="entry name" value="GUN4-like_sf"/>
</dbReference>
<dbReference type="PANTHER" id="PTHR34800:SF1">
    <property type="entry name" value="TETRAPYRROLE-BINDING PROTEIN, CHLOROPLASTIC"/>
    <property type="match status" value="1"/>
</dbReference>
<dbReference type="GO" id="GO:0010019">
    <property type="term" value="P:chloroplast-nucleus signaling pathway"/>
    <property type="evidence" value="ECO:0000318"/>
    <property type="project" value="GO_Central"/>
</dbReference>
<dbReference type="SMR" id="B4FT63"/>
<feature type="region of interest" description="Disordered" evidence="1">
    <location>
        <begin position="56"/>
        <end position="85"/>
    </location>
</feature>
<dbReference type="InterPro" id="IPR008629">
    <property type="entry name" value="GUN4-like"/>
</dbReference>
<evidence type="ECO:0007829" key="7">
    <source>
        <dbReference type="PeptideAtlas" id="B4FT63"/>
    </source>
</evidence>
<name>B4FT63_MAIZE</name>
<feature type="domain" description="GUN4-like" evidence="2">
    <location>
        <begin position="82"/>
        <end position="229"/>
    </location>
</feature>
<dbReference type="Pfam" id="PF05419">
    <property type="entry name" value="GUN4"/>
    <property type="match status" value="1"/>
</dbReference>
<evidence type="ECO:0000313" key="5">
    <source>
        <dbReference type="EnsemblPlants" id="Zm00001eb406810_P001"/>
    </source>
</evidence>
<dbReference type="EMBL" id="BT040301">
    <property type="protein sequence ID" value="ACF85306.1"/>
    <property type="molecule type" value="mRNA"/>
</dbReference>
<dbReference type="KEGG" id="zma:100273248"/>
<sequence>MANASLQSFLLPHDHSFAGAGGSRDGSASAVHKLSTNTSGSISFRLYTKTSPSVTAASATNSSAPTPVAPASAPAAGDEEEEEGPSLDLLRRQLAAGDYRQADETTRALIIDLAGEPARRRGYVFFSEVQFIPAEDLAAIDGLWKEHSGGRFGYSVQRRLWEKSRRDFTRFFIRVGWMRKLDTEVEQYNYRAFPDEFLWELTDDTPEGHLPLTNALRGTQLLANILTHPAFQEEDQGDGAAAAEESANTKDDNKGRERPRSMRDFKPDYSF</sequence>
<evidence type="ECO:0000313" key="3">
    <source>
        <dbReference type="EMBL" id="ACF85306.1"/>
    </source>
</evidence>
<feature type="compositionally biased region" description="Low complexity" evidence="1">
    <location>
        <begin position="56"/>
        <end position="76"/>
    </location>
</feature>
<dbReference type="GeneID" id="100273248"/>
<reference evidence="5" key="4">
    <citation type="submission" date="2019-07" db="EMBL/GenBank/DDBJ databases">
        <authorList>
            <person name="Seetharam A."/>
            <person name="Woodhouse M."/>
            <person name="Cannon E."/>
        </authorList>
    </citation>
    <scope>NUCLEOTIDE SEQUENCE [LARGE SCALE GENOMIC DNA]</scope>
    <source>
        <strain evidence="5">cv. B73</strain>
    </source>
</reference>
<dbReference type="Gene3D" id="1.10.10.1770">
    <property type="entry name" value="Gun4-like"/>
    <property type="match status" value="1"/>
</dbReference>
<reference evidence="3" key="1">
    <citation type="journal article" date="2009" name="PLoS Genet.">
        <title>Sequencing, mapping, and analysis of 27,455 maize full-length cDNAs.</title>
        <authorList>
            <person name="Soderlund C."/>
            <person name="Descour A."/>
            <person name="Kudrna D."/>
            <person name="Bomhoff M."/>
            <person name="Boyd L."/>
            <person name="Currie J."/>
            <person name="Angelova A."/>
            <person name="Collura K."/>
            <person name="Wissotski M."/>
            <person name="Ashley E."/>
            <person name="Morrow D."/>
            <person name="Fernandes J."/>
            <person name="Walbot V."/>
            <person name="Yu Y."/>
        </authorList>
    </citation>
    <scope>NUCLEOTIDE SEQUENCE</scope>
    <source>
        <strain evidence="3">B73</strain>
    </source>
</reference>
<dbReference type="CDD" id="cd16383">
    <property type="entry name" value="GUN4"/>
    <property type="match status" value="1"/>
</dbReference>
<dbReference type="GO" id="GO:0046906">
    <property type="term" value="F:tetrapyrrole binding"/>
    <property type="evidence" value="ECO:0000318"/>
    <property type="project" value="GO_Central"/>
</dbReference>
<dbReference type="Proteomes" id="UP000007305">
    <property type="component" value="Chromosome 10"/>
</dbReference>
<evidence type="ECO:0000256" key="1">
    <source>
        <dbReference type="SAM" id="MobiDB-lite"/>
    </source>
</evidence>
<dbReference type="PANTHER" id="PTHR34800">
    <property type="entry name" value="TETRAPYRROLE-BINDING PROTEIN, CHLOROPLASTIC"/>
    <property type="match status" value="1"/>
</dbReference>
<reference evidence="6" key="2">
    <citation type="journal article" date="2009" name="Science">
        <title>The B73 maize genome: complexity, diversity, and dynamics.</title>
        <authorList>
            <person name="Schnable P.S."/>
            <person name="Ware D."/>
            <person name="Fulton R.S."/>
            <person name="Stein J.C."/>
            <person name="Wei F."/>
            <person name="Pasternak S."/>
            <person name="Liang C."/>
            <person name="Zhang J."/>
            <person name="Fulton L."/>
            <person name="Graves T.A."/>
            <person name="Minx P."/>
            <person name="Reily A.D."/>
            <person name="Courtney L."/>
            <person name="Kruchowski S.S."/>
            <person name="Tomlinson C."/>
            <person name="Strong C."/>
            <person name="Delehaunty K."/>
            <person name="Fronick C."/>
            <person name="Courtney B."/>
            <person name="Rock S.M."/>
            <person name="Belter E."/>
            <person name="Du F."/>
            <person name="Kim K."/>
            <person name="Abbott R.M."/>
            <person name="Cotton M."/>
            <person name="Levy A."/>
            <person name="Marchetto P."/>
            <person name="Ochoa K."/>
            <person name="Jackson S.M."/>
            <person name="Gillam B."/>
            <person name="Chen W."/>
            <person name="Yan L."/>
            <person name="Higginbotham J."/>
            <person name="Cardenas M."/>
            <person name="Waligorski J."/>
            <person name="Applebaum E."/>
            <person name="Phelps L."/>
            <person name="Falcone J."/>
            <person name="Kanchi K."/>
            <person name="Thane T."/>
            <person name="Scimone A."/>
            <person name="Thane N."/>
            <person name="Henke J."/>
            <person name="Wang T."/>
            <person name="Ruppert J."/>
            <person name="Shah N."/>
            <person name="Rotter K."/>
            <person name="Hodges J."/>
            <person name="Ingenthron E."/>
            <person name="Cordes M."/>
            <person name="Kohlberg S."/>
            <person name="Sgro J."/>
            <person name="Delgado B."/>
            <person name="Mead K."/>
            <person name="Chinwalla A."/>
            <person name="Leonard S."/>
            <person name="Crouse K."/>
            <person name="Collura K."/>
            <person name="Kudrna D."/>
            <person name="Currie J."/>
            <person name="He R."/>
            <person name="Angelova A."/>
            <person name="Rajasekar S."/>
            <person name="Mueller T."/>
            <person name="Lomeli R."/>
            <person name="Scara G."/>
            <person name="Ko A."/>
            <person name="Delaney K."/>
            <person name="Wissotski M."/>
            <person name="Lopez G."/>
            <person name="Campos D."/>
            <person name="Braidotti M."/>
            <person name="Ashley E."/>
            <person name="Golser W."/>
            <person name="Kim H."/>
            <person name="Lee S."/>
            <person name="Lin J."/>
            <person name="Dujmic Z."/>
            <person name="Kim W."/>
            <person name="Talag J."/>
            <person name="Zuccolo A."/>
            <person name="Fan C."/>
            <person name="Sebastian A."/>
            <person name="Kramer M."/>
            <person name="Spiegel L."/>
            <person name="Nascimento L."/>
            <person name="Zutavern T."/>
            <person name="Miller B."/>
            <person name="Ambroise C."/>
            <person name="Muller S."/>
            <person name="Spooner W."/>
            <person name="Narechania A."/>
            <person name="Ren L."/>
            <person name="Wei S."/>
            <person name="Kumari S."/>
            <person name="Faga B."/>
            <person name="Levy M.J."/>
            <person name="McMahan L."/>
            <person name="Van Buren P."/>
            <person name="Vaughn M.W."/>
            <person name="Ying K."/>
            <person name="Yeh C.-T."/>
            <person name="Emrich S.J."/>
            <person name="Jia Y."/>
            <person name="Kalyanaraman A."/>
            <person name="Hsia A.-P."/>
            <person name="Barbazuk W.B."/>
            <person name="Baucom R.S."/>
            <person name="Brutnell T.P."/>
            <person name="Carpita N.C."/>
            <person name="Chaparro C."/>
            <person name="Chia J.-M."/>
            <person name="Deragon J.-M."/>
            <person name="Estill J.C."/>
            <person name="Fu Y."/>
            <person name="Jeddeloh J.A."/>
            <person name="Han Y."/>
            <person name="Lee H."/>
            <person name="Li P."/>
            <person name="Lisch D.R."/>
            <person name="Liu S."/>
            <person name="Liu Z."/>
            <person name="Nagel D.H."/>
            <person name="McCann M.C."/>
            <person name="SanMiguel P."/>
            <person name="Myers A.M."/>
            <person name="Nettleton D."/>
            <person name="Nguyen J."/>
            <person name="Penning B.W."/>
            <person name="Ponnala L."/>
            <person name="Schneider K.L."/>
            <person name="Schwartz D.C."/>
            <person name="Sharma A."/>
            <person name="Soderlund C."/>
            <person name="Springer N.M."/>
            <person name="Sun Q."/>
            <person name="Wang H."/>
            <person name="Waterman M."/>
            <person name="Westerman R."/>
            <person name="Wolfgruber T.K."/>
            <person name="Yang L."/>
            <person name="Yu Y."/>
            <person name="Zhang L."/>
            <person name="Zhou S."/>
            <person name="Zhu Q."/>
            <person name="Bennetzen J.L."/>
            <person name="Dawe R.K."/>
            <person name="Jiang J."/>
            <person name="Jiang N."/>
            <person name="Presting G.G."/>
            <person name="Wessler S.R."/>
            <person name="Aluru S."/>
            <person name="Martienssen R.A."/>
            <person name="Clifton S.W."/>
            <person name="McCombie W.R."/>
            <person name="Wing R.A."/>
            <person name="Wilson R.K."/>
        </authorList>
    </citation>
    <scope>NUCLEOTIDE SEQUENCE [LARGE SCALE GENOMIC DNA]</scope>
    <source>
        <strain evidence="6">cv. B73</strain>
    </source>
</reference>
<dbReference type="SUPFAM" id="SSF140869">
    <property type="entry name" value="GUN4-like"/>
    <property type="match status" value="1"/>
</dbReference>
<dbReference type="ExpressionAtlas" id="B4FT63">
    <property type="expression patterns" value="differential"/>
</dbReference>
<dbReference type="OMA" id="FPDEFMW"/>